<dbReference type="RefSeq" id="WP_284481202.1">
    <property type="nucleotide sequence ID" value="NZ_JASNJD010000007.1"/>
</dbReference>
<comment type="caution">
    <text evidence="7">The sequence shown here is derived from an EMBL/GenBank/DDBJ whole genome shotgun (WGS) entry which is preliminary data.</text>
</comment>
<accession>A0ABT7F1D6</accession>
<evidence type="ECO:0000256" key="1">
    <source>
        <dbReference type="ARBA" id="ARBA00023015"/>
    </source>
</evidence>
<gene>
    <name evidence="7" type="ORF">QO033_11945</name>
</gene>
<dbReference type="InterPro" id="IPR014757">
    <property type="entry name" value="Tscrpt_reg_IclR_C"/>
</dbReference>
<evidence type="ECO:0000256" key="2">
    <source>
        <dbReference type="ARBA" id="ARBA00023125"/>
    </source>
</evidence>
<dbReference type="SUPFAM" id="SSF55781">
    <property type="entry name" value="GAF domain-like"/>
    <property type="match status" value="1"/>
</dbReference>
<dbReference type="PANTHER" id="PTHR30136:SF8">
    <property type="entry name" value="TRANSCRIPTIONAL REGULATORY PROTEIN"/>
    <property type="match status" value="1"/>
</dbReference>
<evidence type="ECO:0000256" key="3">
    <source>
        <dbReference type="ARBA" id="ARBA00023163"/>
    </source>
</evidence>
<dbReference type="Pfam" id="PF09339">
    <property type="entry name" value="HTH_IclR"/>
    <property type="match status" value="1"/>
</dbReference>
<keyword evidence="2" id="KW-0238">DNA-binding</keyword>
<keyword evidence="3" id="KW-0804">Transcription</keyword>
<dbReference type="PROSITE" id="PS51078">
    <property type="entry name" value="ICLR_ED"/>
    <property type="match status" value="1"/>
</dbReference>
<proteinExistence type="predicted"/>
<dbReference type="PANTHER" id="PTHR30136">
    <property type="entry name" value="HELIX-TURN-HELIX TRANSCRIPTIONAL REGULATOR, ICLR FAMILY"/>
    <property type="match status" value="1"/>
</dbReference>
<dbReference type="EMBL" id="JASNJD010000007">
    <property type="protein sequence ID" value="MDK3018390.1"/>
    <property type="molecule type" value="Genomic_DNA"/>
</dbReference>
<dbReference type="Gene3D" id="3.30.450.40">
    <property type="match status" value="1"/>
</dbReference>
<reference evidence="7 8" key="1">
    <citation type="submission" date="2023-05" db="EMBL/GenBank/DDBJ databases">
        <title>Pseudodonghicola sp. nov.</title>
        <authorList>
            <person name="Huang J."/>
        </authorList>
    </citation>
    <scope>NUCLEOTIDE SEQUENCE [LARGE SCALE GENOMIC DNA]</scope>
    <source>
        <strain evidence="7 8">IC7</strain>
    </source>
</reference>
<keyword evidence="1" id="KW-0805">Transcription regulation</keyword>
<sequence length="275" mass="29733">MTARITQKPAAPKSAASKPEGRGVQSIETGARLLTALVDEGEPMALKDLAQIAGLAPAQAHAYLVSYRKTDLVEQDPETGRYRLGRFALDLGIASMRTTDPMRLASETAVALSERTALHVALVVWGTFGPTVVEVQESGSQLNMNTRPGTVYSLTGTSSGRVFTAFLPEATIKEALAREKRERADSGRVGTYRFMSRKEIDQIRSAGWAMAENPPVPGITAYAAPVFDHAGQMVMTVTIIGHDHYLRDRAEREFIPALLEATRQLSGELGYSAGT</sequence>
<dbReference type="InterPro" id="IPR005471">
    <property type="entry name" value="Tscrpt_reg_IclR_N"/>
</dbReference>
<keyword evidence="8" id="KW-1185">Reference proteome</keyword>
<evidence type="ECO:0000313" key="8">
    <source>
        <dbReference type="Proteomes" id="UP001243757"/>
    </source>
</evidence>
<dbReference type="SMART" id="SM00346">
    <property type="entry name" value="HTH_ICLR"/>
    <property type="match status" value="1"/>
</dbReference>
<protein>
    <submittedName>
        <fullName evidence="7">IclR family transcriptional regulator</fullName>
    </submittedName>
</protein>
<dbReference type="InterPro" id="IPR036388">
    <property type="entry name" value="WH-like_DNA-bd_sf"/>
</dbReference>
<evidence type="ECO:0000256" key="4">
    <source>
        <dbReference type="SAM" id="MobiDB-lite"/>
    </source>
</evidence>
<feature type="domain" description="IclR-ED" evidence="6">
    <location>
        <begin position="87"/>
        <end position="271"/>
    </location>
</feature>
<dbReference type="Proteomes" id="UP001243757">
    <property type="component" value="Unassembled WGS sequence"/>
</dbReference>
<dbReference type="Gene3D" id="1.10.10.10">
    <property type="entry name" value="Winged helix-like DNA-binding domain superfamily/Winged helix DNA-binding domain"/>
    <property type="match status" value="1"/>
</dbReference>
<dbReference type="SUPFAM" id="SSF46785">
    <property type="entry name" value="Winged helix' DNA-binding domain"/>
    <property type="match status" value="1"/>
</dbReference>
<dbReference type="InterPro" id="IPR036390">
    <property type="entry name" value="WH_DNA-bd_sf"/>
</dbReference>
<dbReference type="Pfam" id="PF01614">
    <property type="entry name" value="IclR_C"/>
    <property type="match status" value="1"/>
</dbReference>
<dbReference type="InterPro" id="IPR029016">
    <property type="entry name" value="GAF-like_dom_sf"/>
</dbReference>
<organism evidence="7 8">
    <name type="scientific">Pseudodonghicola flavimaris</name>
    <dbReference type="NCBI Taxonomy" id="3050036"/>
    <lineage>
        <taxon>Bacteria</taxon>
        <taxon>Pseudomonadati</taxon>
        <taxon>Pseudomonadota</taxon>
        <taxon>Alphaproteobacteria</taxon>
        <taxon>Rhodobacterales</taxon>
        <taxon>Paracoccaceae</taxon>
        <taxon>Pseudodonghicola</taxon>
    </lineage>
</organism>
<feature type="region of interest" description="Disordered" evidence="4">
    <location>
        <begin position="1"/>
        <end position="24"/>
    </location>
</feature>
<name>A0ABT7F1D6_9RHOB</name>
<feature type="domain" description="HTH iclR-type" evidence="5">
    <location>
        <begin position="24"/>
        <end position="86"/>
    </location>
</feature>
<dbReference type="PROSITE" id="PS51077">
    <property type="entry name" value="HTH_ICLR"/>
    <property type="match status" value="1"/>
</dbReference>
<evidence type="ECO:0000259" key="6">
    <source>
        <dbReference type="PROSITE" id="PS51078"/>
    </source>
</evidence>
<evidence type="ECO:0000313" key="7">
    <source>
        <dbReference type="EMBL" id="MDK3018390.1"/>
    </source>
</evidence>
<feature type="compositionally biased region" description="Low complexity" evidence="4">
    <location>
        <begin position="8"/>
        <end position="18"/>
    </location>
</feature>
<evidence type="ECO:0000259" key="5">
    <source>
        <dbReference type="PROSITE" id="PS51077"/>
    </source>
</evidence>
<dbReference type="InterPro" id="IPR050707">
    <property type="entry name" value="HTH_MetabolicPath_Reg"/>
</dbReference>